<dbReference type="AlphaFoldDB" id="X6MSQ9"/>
<feature type="non-terminal residue" evidence="2">
    <location>
        <position position="241"/>
    </location>
</feature>
<evidence type="ECO:0000313" key="3">
    <source>
        <dbReference type="Proteomes" id="UP000023152"/>
    </source>
</evidence>
<evidence type="ECO:0000313" key="2">
    <source>
        <dbReference type="EMBL" id="ETO17003.1"/>
    </source>
</evidence>
<reference evidence="2 3" key="1">
    <citation type="journal article" date="2013" name="Curr. Biol.">
        <title>The Genome of the Foraminiferan Reticulomyxa filosa.</title>
        <authorList>
            <person name="Glockner G."/>
            <person name="Hulsmann N."/>
            <person name="Schleicher M."/>
            <person name="Noegel A.A."/>
            <person name="Eichinger L."/>
            <person name="Gallinger C."/>
            <person name="Pawlowski J."/>
            <person name="Sierra R."/>
            <person name="Euteneuer U."/>
            <person name="Pillet L."/>
            <person name="Moustafa A."/>
            <person name="Platzer M."/>
            <person name="Groth M."/>
            <person name="Szafranski K."/>
            <person name="Schliwa M."/>
        </authorList>
    </citation>
    <scope>NUCLEOTIDE SEQUENCE [LARGE SCALE GENOMIC DNA]</scope>
</reference>
<gene>
    <name evidence="2" type="ORF">RFI_20334</name>
</gene>
<sequence>TRTHQFEVCGKRDNVLQMCQWRAWFPQSLGHYFALRMGHRKIEPVAPCEVKDTSSQWMWRLHSGHEIGNDNNNDSNSNSHNHNNNDNNNNNESSNNTNSDHLNALHNVLLFHSSPSRIWPSSPPDGHSVANILLPYLFSNINKCMSFETCVASVRLVSSQILFKRKDVQQELVYFLSTIFDHDTNTSNWTKVCKIMLAFFLRMEIDACNVQHLNCFLPALESIINNSQFHNISPQVDSFYI</sequence>
<keyword evidence="2" id="KW-0808">Transferase</keyword>
<name>X6MSQ9_RETFI</name>
<organism evidence="2 3">
    <name type="scientific">Reticulomyxa filosa</name>
    <dbReference type="NCBI Taxonomy" id="46433"/>
    <lineage>
        <taxon>Eukaryota</taxon>
        <taxon>Sar</taxon>
        <taxon>Rhizaria</taxon>
        <taxon>Retaria</taxon>
        <taxon>Foraminifera</taxon>
        <taxon>Monothalamids</taxon>
        <taxon>Reticulomyxidae</taxon>
        <taxon>Reticulomyxa</taxon>
    </lineage>
</organism>
<comment type="caution">
    <text evidence="2">The sequence shown here is derived from an EMBL/GenBank/DDBJ whole genome shotgun (WGS) entry which is preliminary data.</text>
</comment>
<evidence type="ECO:0000256" key="1">
    <source>
        <dbReference type="SAM" id="MobiDB-lite"/>
    </source>
</evidence>
<dbReference type="EMBL" id="ASPP01017474">
    <property type="protein sequence ID" value="ETO17003.1"/>
    <property type="molecule type" value="Genomic_DNA"/>
</dbReference>
<accession>X6MSQ9</accession>
<dbReference type="Proteomes" id="UP000023152">
    <property type="component" value="Unassembled WGS sequence"/>
</dbReference>
<keyword evidence="3" id="KW-1185">Reference proteome</keyword>
<feature type="non-terminal residue" evidence="2">
    <location>
        <position position="1"/>
    </location>
</feature>
<proteinExistence type="predicted"/>
<feature type="compositionally biased region" description="Low complexity" evidence="1">
    <location>
        <begin position="69"/>
        <end position="98"/>
    </location>
</feature>
<protein>
    <submittedName>
        <fullName evidence="2">Phosphatidylinositol-4-phosphate 5-kinase family protein</fullName>
    </submittedName>
</protein>
<feature type="region of interest" description="Disordered" evidence="1">
    <location>
        <begin position="65"/>
        <end position="98"/>
    </location>
</feature>
<keyword evidence="2" id="KW-0418">Kinase</keyword>
<dbReference type="GO" id="GO:0016301">
    <property type="term" value="F:kinase activity"/>
    <property type="evidence" value="ECO:0007669"/>
    <property type="project" value="UniProtKB-KW"/>
</dbReference>